<evidence type="ECO:0000313" key="7">
    <source>
        <dbReference type="Proteomes" id="UP001217500"/>
    </source>
</evidence>
<dbReference type="SUPFAM" id="SSF56235">
    <property type="entry name" value="N-terminal nucleophile aminohydrolases (Ntn hydrolases)"/>
    <property type="match status" value="1"/>
</dbReference>
<protein>
    <submittedName>
        <fullName evidence="6">Penicillin acylase family protein</fullName>
    </submittedName>
</protein>
<evidence type="ECO:0000256" key="4">
    <source>
        <dbReference type="ARBA" id="ARBA00023145"/>
    </source>
</evidence>
<feature type="binding site" evidence="5">
    <location>
        <position position="181"/>
    </location>
    <ligand>
        <name>Ca(2+)</name>
        <dbReference type="ChEBI" id="CHEBI:29108"/>
    </ligand>
</feature>
<keyword evidence="7" id="KW-1185">Reference proteome</keyword>
<dbReference type="Proteomes" id="UP001217500">
    <property type="component" value="Chromosome"/>
</dbReference>
<gene>
    <name evidence="6" type="ORF">PH603_00175</name>
</gene>
<dbReference type="RefSeq" id="WP_289503891.1">
    <property type="nucleotide sequence ID" value="NZ_CP116805.1"/>
</dbReference>
<dbReference type="InterPro" id="IPR002692">
    <property type="entry name" value="S45"/>
</dbReference>
<dbReference type="GO" id="GO:0016811">
    <property type="term" value="F:hydrolase activity, acting on carbon-nitrogen (but not peptide) bonds, in linear amides"/>
    <property type="evidence" value="ECO:0007669"/>
    <property type="project" value="InterPro"/>
</dbReference>
<dbReference type="Pfam" id="PF01804">
    <property type="entry name" value="Penicil_amidase"/>
    <property type="match status" value="1"/>
</dbReference>
<keyword evidence="3" id="KW-0378">Hydrolase</keyword>
<keyword evidence="5" id="KW-0106">Calcium</keyword>
<dbReference type="GO" id="GO:0017000">
    <property type="term" value="P:antibiotic biosynthetic process"/>
    <property type="evidence" value="ECO:0007669"/>
    <property type="project" value="InterPro"/>
</dbReference>
<organism evidence="6 7">
    <name type="scientific">Gimibacter soli</name>
    <dbReference type="NCBI Taxonomy" id="3024400"/>
    <lineage>
        <taxon>Bacteria</taxon>
        <taxon>Pseudomonadati</taxon>
        <taxon>Pseudomonadota</taxon>
        <taxon>Alphaproteobacteria</taxon>
        <taxon>Kordiimonadales</taxon>
        <taxon>Temperatibacteraceae</taxon>
        <taxon>Gimibacter</taxon>
    </lineage>
</organism>
<comment type="similarity">
    <text evidence="1">Belongs to the peptidase S45 family.</text>
</comment>
<evidence type="ECO:0000256" key="3">
    <source>
        <dbReference type="ARBA" id="ARBA00022801"/>
    </source>
</evidence>
<dbReference type="InterPro" id="IPR023343">
    <property type="entry name" value="Penicillin_amidase_dom1"/>
</dbReference>
<dbReference type="InterPro" id="IPR043147">
    <property type="entry name" value="Penicillin_amidase_A-knob"/>
</dbReference>
<sequence length="712" mass="77702">MMTTKTRYPVALLVPALVVWGLFWIVATGPKPVPADRYLGLADNYDVEIIRDDYGVPHIYGARDVDVAFGLAFAHAEDDFPTIQDVVLATRGMLAAEKGASAAPADFLVGFMDVKRTVEEGYATKVSAEARALAEAYADGINHYVATHPGEASNLLLPVKGEDVVAGFTFKTPLFYGFDKEISALFAGTYPGMPGTVRPKEEEESLPVGSQGVALAPKATTDGHTRLLVNSHQPLTGPVAWYEARVKSEEGWDMVGGTFPGAPLILHGAGPALGWANTVNKPDLVDVFKIRRHPGGALAYTLDNKWAPMTARTVPIRVKLWGPFYWTVERTVYETLFGPAVEVNGAYYAVRFAGYRELGMLDAMYGLNKAKDKADFETALARGSLPSLNYVMATATGDVAHYYNAQFPKRPNVPGLDWQKLLPGDRSSIFVEGYEPFSATPKTVNPESGIVFNANNSPYLATTGAGAPVPDDFPARLGVQGNLTNRALRLNRLLTLAAPVSPEAFREIKYDKIFDPSYPPLVALRTALLEPPVWLGVEEREGVDLLRRWRGGTALDDRSAALGVALLYPMIKAWEADEPMPEVWGRLPVALNYLVTRFGRMDPEWGEVSRLRRGGIDLPIAGGPDILRAVYGERDADGRMRDVAGDSYILFADWDGKGGFTAHSSHSFGAAAGRPDSPHHTDQMDMFAREVEREVPLDRDALMAEKTSSTRL</sequence>
<dbReference type="Gene3D" id="2.30.120.10">
    <property type="match status" value="1"/>
</dbReference>
<dbReference type="GO" id="GO:0046872">
    <property type="term" value="F:metal ion binding"/>
    <property type="evidence" value="ECO:0007669"/>
    <property type="project" value="UniProtKB-KW"/>
</dbReference>
<feature type="binding site" evidence="5">
    <location>
        <position position="283"/>
    </location>
    <ligand>
        <name>Ca(2+)</name>
        <dbReference type="ChEBI" id="CHEBI:29108"/>
    </ligand>
</feature>
<feature type="binding site" evidence="5">
    <location>
        <position position="285"/>
    </location>
    <ligand>
        <name>Ca(2+)</name>
        <dbReference type="ChEBI" id="CHEBI:29108"/>
    </ligand>
</feature>
<dbReference type="PANTHER" id="PTHR34218:SF3">
    <property type="entry name" value="ACYL-HOMOSERINE LACTONE ACYLASE PVDQ"/>
    <property type="match status" value="1"/>
</dbReference>
<evidence type="ECO:0000256" key="1">
    <source>
        <dbReference type="ARBA" id="ARBA00006586"/>
    </source>
</evidence>
<evidence type="ECO:0000256" key="5">
    <source>
        <dbReference type="PIRSR" id="PIRSR001227-2"/>
    </source>
</evidence>
<dbReference type="Gene3D" id="1.10.439.10">
    <property type="entry name" value="Penicillin Amidohydrolase, domain 1"/>
    <property type="match status" value="1"/>
</dbReference>
<dbReference type="KEGG" id="gso:PH603_00175"/>
<feature type="binding site" evidence="5">
    <location>
        <position position="286"/>
    </location>
    <ligand>
        <name>Ca(2+)</name>
        <dbReference type="ChEBI" id="CHEBI:29108"/>
    </ligand>
</feature>
<keyword evidence="2" id="KW-0732">Signal</keyword>
<dbReference type="EMBL" id="CP116805">
    <property type="protein sequence ID" value="WCL54172.1"/>
    <property type="molecule type" value="Genomic_DNA"/>
</dbReference>
<name>A0AAE9XQ35_9PROT</name>
<dbReference type="PIRSF" id="PIRSF001227">
    <property type="entry name" value="Pen_acylase"/>
    <property type="match status" value="1"/>
</dbReference>
<dbReference type="AlphaFoldDB" id="A0AAE9XQ35"/>
<dbReference type="Gene3D" id="3.60.20.10">
    <property type="entry name" value="Glutamine Phosphoribosylpyrophosphate, subunit 1, domain 1"/>
    <property type="match status" value="1"/>
</dbReference>
<proteinExistence type="inferred from homology"/>
<dbReference type="InterPro" id="IPR014395">
    <property type="entry name" value="Pen/GL7ACA/AHL_acylase"/>
</dbReference>
<dbReference type="InterPro" id="IPR043146">
    <property type="entry name" value="Penicillin_amidase_N_B-knob"/>
</dbReference>
<accession>A0AAE9XQ35</accession>
<evidence type="ECO:0000313" key="6">
    <source>
        <dbReference type="EMBL" id="WCL54172.1"/>
    </source>
</evidence>
<comment type="cofactor">
    <cofactor evidence="5">
        <name>Ca(2+)</name>
        <dbReference type="ChEBI" id="CHEBI:29108"/>
    </cofactor>
    <text evidence="5">Binds 1 Ca(2+) ion per dimer.</text>
</comment>
<keyword evidence="4" id="KW-0865">Zymogen</keyword>
<dbReference type="PANTHER" id="PTHR34218">
    <property type="entry name" value="PEPTIDASE S45 PENICILLIN AMIDASE"/>
    <property type="match status" value="1"/>
</dbReference>
<reference evidence="6" key="1">
    <citation type="submission" date="2023-01" db="EMBL/GenBank/DDBJ databases">
        <title>The genome sequence of Kordiimonadaceae bacterium 6D33.</title>
        <authorList>
            <person name="Liu Y."/>
        </authorList>
    </citation>
    <scope>NUCLEOTIDE SEQUENCE</scope>
    <source>
        <strain evidence="6">6D33</strain>
    </source>
</reference>
<dbReference type="InterPro" id="IPR029055">
    <property type="entry name" value="Ntn_hydrolases_N"/>
</dbReference>
<keyword evidence="5" id="KW-0479">Metal-binding</keyword>
<evidence type="ECO:0000256" key="2">
    <source>
        <dbReference type="ARBA" id="ARBA00022729"/>
    </source>
</evidence>
<dbReference type="Gene3D" id="1.10.1400.10">
    <property type="match status" value="1"/>
</dbReference>